<sequence>MMNDLPPLNALRAFEAAARLGSVSKAGAELFVTHGAVSRQIRALEEQLGVVLFVREGRGLALTEAGLRLRDASAEAFERLRSVCADLKRGASDAPFVLGCSGSLLARWFIPRLDRLNRELPELRLSLSTSEGELDPRRPGLNATLLFAEPTAPPDMHVHVLAPECIGPVVSPRYANASLFQNAPPTALLGEPLLHTASRPQAWPAWAQRHGLPADSLTVGAGFEHLYYLLEAAVAGLGVAIAPKPLVAGDLAAGRLIAPWGFVETEAVLALWVPGRLADQRAQRLAQWLRAALAED</sequence>
<dbReference type="PANTHER" id="PTHR30537">
    <property type="entry name" value="HTH-TYPE TRANSCRIPTIONAL REGULATOR"/>
    <property type="match status" value="1"/>
</dbReference>
<dbReference type="Gene3D" id="1.10.10.10">
    <property type="entry name" value="Winged helix-like DNA-binding domain superfamily/Winged helix DNA-binding domain"/>
    <property type="match status" value="1"/>
</dbReference>
<comment type="caution">
    <text evidence="6">The sequence shown here is derived from an EMBL/GenBank/DDBJ whole genome shotgun (WGS) entry which is preliminary data.</text>
</comment>
<keyword evidence="7" id="KW-1185">Reference proteome</keyword>
<evidence type="ECO:0000256" key="2">
    <source>
        <dbReference type="ARBA" id="ARBA00023015"/>
    </source>
</evidence>
<dbReference type="InterPro" id="IPR000847">
    <property type="entry name" value="LysR_HTH_N"/>
</dbReference>
<dbReference type="GeneID" id="300265154"/>
<dbReference type="InterPro" id="IPR036390">
    <property type="entry name" value="WH_DNA-bd_sf"/>
</dbReference>
<dbReference type="PRINTS" id="PR00039">
    <property type="entry name" value="HTHLYSR"/>
</dbReference>
<keyword evidence="2" id="KW-0805">Transcription regulation</keyword>
<dbReference type="RefSeq" id="WP_037029877.1">
    <property type="nucleotide sequence ID" value="NZ_CP053063.1"/>
</dbReference>
<dbReference type="SUPFAM" id="SSF53850">
    <property type="entry name" value="Periplasmic binding protein-like II"/>
    <property type="match status" value="1"/>
</dbReference>
<evidence type="ECO:0000256" key="1">
    <source>
        <dbReference type="ARBA" id="ARBA00009437"/>
    </source>
</evidence>
<organism evidence="6 7">
    <name type="scientific">Pseudomonas luteola</name>
    <dbReference type="NCBI Taxonomy" id="47886"/>
    <lineage>
        <taxon>Bacteria</taxon>
        <taxon>Pseudomonadati</taxon>
        <taxon>Pseudomonadota</taxon>
        <taxon>Gammaproteobacteria</taxon>
        <taxon>Pseudomonadales</taxon>
        <taxon>Pseudomonadaceae</taxon>
        <taxon>Pseudomonas</taxon>
    </lineage>
</organism>
<evidence type="ECO:0000259" key="5">
    <source>
        <dbReference type="PROSITE" id="PS50931"/>
    </source>
</evidence>
<dbReference type="Proteomes" id="UP000626180">
    <property type="component" value="Unassembled WGS sequence"/>
</dbReference>
<evidence type="ECO:0000256" key="3">
    <source>
        <dbReference type="ARBA" id="ARBA00023125"/>
    </source>
</evidence>
<gene>
    <name evidence="6" type="ORF">IRZ65_12965</name>
</gene>
<evidence type="ECO:0000313" key="7">
    <source>
        <dbReference type="Proteomes" id="UP000626180"/>
    </source>
</evidence>
<keyword evidence="3" id="KW-0238">DNA-binding</keyword>
<dbReference type="PANTHER" id="PTHR30537:SF74">
    <property type="entry name" value="HTH-TYPE TRANSCRIPTIONAL REGULATOR TRPI"/>
    <property type="match status" value="1"/>
</dbReference>
<protein>
    <submittedName>
        <fullName evidence="6">LysR family transcriptional regulator</fullName>
    </submittedName>
</protein>
<keyword evidence="4" id="KW-0804">Transcription</keyword>
<proteinExistence type="inferred from homology"/>
<comment type="similarity">
    <text evidence="1">Belongs to the LysR transcriptional regulatory family.</text>
</comment>
<name>A0ABS0FMK8_PSELU</name>
<dbReference type="Gene3D" id="3.40.190.10">
    <property type="entry name" value="Periplasmic binding protein-like II"/>
    <property type="match status" value="2"/>
</dbReference>
<dbReference type="Pfam" id="PF00126">
    <property type="entry name" value="HTH_1"/>
    <property type="match status" value="1"/>
</dbReference>
<dbReference type="InterPro" id="IPR005119">
    <property type="entry name" value="LysR_subst-bd"/>
</dbReference>
<evidence type="ECO:0000313" key="6">
    <source>
        <dbReference type="EMBL" id="MBF8641590.1"/>
    </source>
</evidence>
<dbReference type="EMBL" id="JADMCD010000006">
    <property type="protein sequence ID" value="MBF8641590.1"/>
    <property type="molecule type" value="Genomic_DNA"/>
</dbReference>
<reference evidence="6 7" key="1">
    <citation type="submission" date="2020-10" db="EMBL/GenBank/DDBJ databases">
        <title>Genome sequences of Pseudomonas isolates.</title>
        <authorList>
            <person name="Wessels L."/>
            <person name="Reich F."/>
            <person name="Hammerl J."/>
        </authorList>
    </citation>
    <scope>NUCLEOTIDE SEQUENCE [LARGE SCALE GENOMIC DNA]</scope>
    <source>
        <strain evidence="6 7">20-MO00624-0</strain>
    </source>
</reference>
<dbReference type="SUPFAM" id="SSF46785">
    <property type="entry name" value="Winged helix' DNA-binding domain"/>
    <property type="match status" value="1"/>
</dbReference>
<dbReference type="Pfam" id="PF03466">
    <property type="entry name" value="LysR_substrate"/>
    <property type="match status" value="1"/>
</dbReference>
<evidence type="ECO:0000256" key="4">
    <source>
        <dbReference type="ARBA" id="ARBA00023163"/>
    </source>
</evidence>
<dbReference type="InterPro" id="IPR036388">
    <property type="entry name" value="WH-like_DNA-bd_sf"/>
</dbReference>
<feature type="domain" description="HTH lysR-type" evidence="5">
    <location>
        <begin position="6"/>
        <end position="63"/>
    </location>
</feature>
<dbReference type="InterPro" id="IPR058163">
    <property type="entry name" value="LysR-type_TF_proteobact-type"/>
</dbReference>
<accession>A0ABS0FMK8</accession>
<dbReference type="PROSITE" id="PS50931">
    <property type="entry name" value="HTH_LYSR"/>
    <property type="match status" value="1"/>
</dbReference>